<evidence type="ECO:0000313" key="3">
    <source>
        <dbReference type="Proteomes" id="UP000242412"/>
    </source>
</evidence>
<proteinExistence type="predicted"/>
<evidence type="ECO:0000313" key="1">
    <source>
        <dbReference type="EMBL" id="OLV28444.1"/>
    </source>
</evidence>
<organism evidence="2 4">
    <name type="scientific">Haemophilus parainfluenzae</name>
    <dbReference type="NCBI Taxonomy" id="729"/>
    <lineage>
        <taxon>Bacteria</taxon>
        <taxon>Pseudomonadati</taxon>
        <taxon>Pseudomonadota</taxon>
        <taxon>Gammaproteobacteria</taxon>
        <taxon>Pasteurellales</taxon>
        <taxon>Pasteurellaceae</taxon>
        <taxon>Haemophilus</taxon>
    </lineage>
</organism>
<sequence length="103" mass="12053">MWQIVVSCVFSIGKNWADYSIVFTRISPKATYFSLLVQSKVGKRKHTPIKSLILILFNFLYRNFRTRFAQTSENFLKIENHSGDLDRDYKKTALKAVFKIEAN</sequence>
<accession>A0AB37IVJ9</accession>
<dbReference type="Proteomes" id="UP000242412">
    <property type="component" value="Unassembled WGS sequence"/>
</dbReference>
<evidence type="ECO:0000313" key="4">
    <source>
        <dbReference type="Proteomes" id="UP000253763"/>
    </source>
</evidence>
<reference evidence="2 4" key="2">
    <citation type="submission" date="2018-05" db="EMBL/GenBank/DDBJ databases">
        <title>Draft Genome Sequences for a Diverse set of 7 Haemophilus Species.</title>
        <authorList>
            <person name="Nichols M."/>
            <person name="Topaz N."/>
            <person name="Wang X."/>
            <person name="Wang X."/>
            <person name="Boxrud D."/>
        </authorList>
    </citation>
    <scope>NUCLEOTIDE SEQUENCE [LARGE SCALE GENOMIC DNA]</scope>
    <source>
        <strain evidence="2 4">C2008003258</strain>
    </source>
</reference>
<dbReference type="Proteomes" id="UP000253763">
    <property type="component" value="Unassembled WGS sequence"/>
</dbReference>
<evidence type="ECO:0000313" key="2">
    <source>
        <dbReference type="EMBL" id="RDE93959.1"/>
    </source>
</evidence>
<comment type="caution">
    <text evidence="2">The sequence shown here is derived from an EMBL/GenBank/DDBJ whole genome shotgun (WGS) entry which is preliminary data.</text>
</comment>
<name>A0AB37IVJ9_HAEPA</name>
<protein>
    <submittedName>
        <fullName evidence="2">Uncharacterized protein</fullName>
    </submittedName>
</protein>
<dbReference type="EMBL" id="MPJJ01000001">
    <property type="protein sequence ID" value="OLV28444.1"/>
    <property type="molecule type" value="Genomic_DNA"/>
</dbReference>
<dbReference type="EMBL" id="QEPZ01000001">
    <property type="protein sequence ID" value="RDE93959.1"/>
    <property type="molecule type" value="Genomic_DNA"/>
</dbReference>
<gene>
    <name evidence="1" type="ORF">BSO15_00335</name>
    <name evidence="2" type="ORF">DPV97_00325</name>
</gene>
<dbReference type="AlphaFoldDB" id="A0AB37IVJ9"/>
<reference evidence="1 3" key="1">
    <citation type="submission" date="2016-11" db="EMBL/GenBank/DDBJ databases">
        <title>Simultaneous identification of Haemophilus influenzae and Haemophilus haemolyticus using TaqMan real-time PCR.</title>
        <authorList>
            <person name="Price E.P."/>
            <person name="Sarovich D.S."/>
            <person name="Harris T.M."/>
            <person name="Spargo J.C."/>
            <person name="Nosworthy E."/>
            <person name="Beissbarth J."/>
            <person name="Chang A.B."/>
            <person name="Smith-Vaughan H.C."/>
        </authorList>
    </citation>
    <scope>NUCLEOTIDE SEQUENCE [LARGE SCALE GENOMIC DNA]</scope>
    <source>
        <strain evidence="1 3">60884 B Hi-2</strain>
    </source>
</reference>